<dbReference type="GO" id="GO:0046872">
    <property type="term" value="F:metal ion binding"/>
    <property type="evidence" value="ECO:0007669"/>
    <property type="project" value="InterPro"/>
</dbReference>
<dbReference type="AlphaFoldDB" id="A0A0L0JX98"/>
<dbReference type="RefSeq" id="WP_050373272.1">
    <property type="nucleotide sequence ID" value="NZ_KQ257829.1"/>
</dbReference>
<dbReference type="Gene3D" id="3.30.470.20">
    <property type="entry name" value="ATP-grasp fold, B domain"/>
    <property type="match status" value="1"/>
</dbReference>
<comment type="cofactor">
    <cofactor evidence="1">
        <name>pyridoxal 5'-phosphate</name>
        <dbReference type="ChEBI" id="CHEBI:597326"/>
    </cofactor>
</comment>
<feature type="domain" description="ATP-grasp" evidence="4">
    <location>
        <begin position="457"/>
        <end position="656"/>
    </location>
</feature>
<gene>
    <name evidence="5" type="ORF">IQ63_29240</name>
</gene>
<dbReference type="GO" id="GO:0005524">
    <property type="term" value="F:ATP binding"/>
    <property type="evidence" value="ECO:0007669"/>
    <property type="project" value="UniProtKB-UniRule"/>
</dbReference>
<dbReference type="Pfam" id="PF13535">
    <property type="entry name" value="ATP-grasp_4"/>
    <property type="match status" value="1"/>
</dbReference>
<dbReference type="SUPFAM" id="SSF56059">
    <property type="entry name" value="Glutathione synthetase ATP-binding domain-like"/>
    <property type="match status" value="1"/>
</dbReference>
<dbReference type="Gene3D" id="3.40.50.20">
    <property type="match status" value="1"/>
</dbReference>
<name>A0A0L0JX98_9ACTN</name>
<accession>A0A0L0JX98</accession>
<dbReference type="InterPro" id="IPR036052">
    <property type="entry name" value="TrpB-like_PALP_sf"/>
</dbReference>
<organism evidence="5 6">
    <name type="scientific">Streptomyces acidiscabies</name>
    <dbReference type="NCBI Taxonomy" id="42234"/>
    <lineage>
        <taxon>Bacteria</taxon>
        <taxon>Bacillati</taxon>
        <taxon>Actinomycetota</taxon>
        <taxon>Actinomycetes</taxon>
        <taxon>Kitasatosporales</taxon>
        <taxon>Streptomycetaceae</taxon>
        <taxon>Streptomyces</taxon>
    </lineage>
</organism>
<dbReference type="InterPro" id="IPR001926">
    <property type="entry name" value="TrpB-like_PALP"/>
</dbReference>
<dbReference type="Pfam" id="PF18130">
    <property type="entry name" value="ATPgrasp_N"/>
    <property type="match status" value="1"/>
</dbReference>
<dbReference type="InterPro" id="IPR011761">
    <property type="entry name" value="ATP-grasp"/>
</dbReference>
<dbReference type="Proteomes" id="UP000037151">
    <property type="component" value="Unassembled WGS sequence"/>
</dbReference>
<dbReference type="PROSITE" id="PS50975">
    <property type="entry name" value="ATP_GRASP"/>
    <property type="match status" value="1"/>
</dbReference>
<dbReference type="InterPro" id="IPR041472">
    <property type="entry name" value="BL00235/CARNS1_N"/>
</dbReference>
<dbReference type="OrthoDB" id="24041at2"/>
<comment type="caution">
    <text evidence="5">The sequence shown here is derived from an EMBL/GenBank/DDBJ whole genome shotgun (WGS) entry which is preliminary data.</text>
</comment>
<evidence type="ECO:0000313" key="6">
    <source>
        <dbReference type="Proteomes" id="UP000037151"/>
    </source>
</evidence>
<dbReference type="CDD" id="cd01561">
    <property type="entry name" value="CBS_like"/>
    <property type="match status" value="1"/>
</dbReference>
<dbReference type="PATRIC" id="fig|42234.21.peg.6026"/>
<dbReference type="InterPro" id="IPR050214">
    <property type="entry name" value="Cys_Synth/Cystath_Beta-Synth"/>
</dbReference>
<dbReference type="Gene3D" id="3.40.50.1100">
    <property type="match status" value="2"/>
</dbReference>
<reference evidence="6" key="1">
    <citation type="submission" date="2014-07" db="EMBL/GenBank/DDBJ databases">
        <title>Genome sequencing of plant-pathogenic Streptomyces species.</title>
        <authorList>
            <person name="Harrison J."/>
            <person name="Sapp M."/>
            <person name="Thwaites R."/>
            <person name="Studholme D.J."/>
        </authorList>
    </citation>
    <scope>NUCLEOTIDE SEQUENCE [LARGE SCALE GENOMIC DNA]</scope>
    <source>
        <strain evidence="6">NCPPB 4445</strain>
    </source>
</reference>
<sequence length="760" mass="81503">MKFDSMVDAVGRTPLVRLRSTAPGVEVYAKLELQNLFAMKDRVARSMLLEARRTGVLREGAPIVESSSGTMALGVALVGTALGHPVHIVTDPRIDAITLAKLRALGCEVHVVAAMTSHGWQSARLEELERLMAGLPGAFWPQQYSNPDNPGAYRLLAEEIEEDLGAVDVLVGSVGSGGSLCGTARALRRAHPGLRVVGVDSVGSVLFGQPDVPGRLQSGLGNSLLPKNLDRRVVDEVHWLNDREAFESTRALAREQQVFAGNTSGSVYRVLLHVASRAAPGTRIVGILPDRGDRYVDTVYDDEFWARKELASLEAREAPEAVPLDRVVRGWSVAALREHPEPPGGHLLFVESNTTGTGMLALSVARRLGFEPVLLTGSPARYAGLDETGCRVIVCDTNAQAELRRTVQDAFRRDELAGVTTTSDFYVPAVAELTTWLGMPGNRADAVAVCRNKALLRERLREHGVPQPEFVAVTDIAEVPAALASVGLPCVVKPADDSGSNNVLLCHSEEEALAQARTILGIRFNMRDLPTAGTVLIEEYVDAPEFSVEMFTWDGETRCVGITEKSVTGLPHFVEYRHVFPAPLSPARAAAVEGAVRRAVTAAGITLGATHTEVRLTADGPVIIEINPRLAGGMIPELIQLATGVQLLDQQVRVAAGLPPEPLREPVRHAGIHFLLADRTGKLAELSGTGQARAIDGVDRVTVTARPGAEVRPPRNAYDRLGHVIAHGDTHEQVTKILAEAVGRTAVVLEGDEATEGHAQ</sequence>
<dbReference type="SUPFAM" id="SSF53686">
    <property type="entry name" value="Tryptophan synthase beta subunit-like PLP-dependent enzymes"/>
    <property type="match status" value="1"/>
</dbReference>
<dbReference type="SMART" id="SM01209">
    <property type="entry name" value="GARS_A"/>
    <property type="match status" value="1"/>
</dbReference>
<keyword evidence="2" id="KW-0663">Pyridoxal phosphate</keyword>
<evidence type="ECO:0000313" key="5">
    <source>
        <dbReference type="EMBL" id="KND30159.1"/>
    </source>
</evidence>
<dbReference type="EMBL" id="JPPY01000168">
    <property type="protein sequence ID" value="KND30159.1"/>
    <property type="molecule type" value="Genomic_DNA"/>
</dbReference>
<evidence type="ECO:0000256" key="1">
    <source>
        <dbReference type="ARBA" id="ARBA00001933"/>
    </source>
</evidence>
<protein>
    <submittedName>
        <fullName evidence="5">Pyridoxal-5'-phosphate-dependent protein</fullName>
    </submittedName>
</protein>
<evidence type="ECO:0000256" key="2">
    <source>
        <dbReference type="ARBA" id="ARBA00022898"/>
    </source>
</evidence>
<evidence type="ECO:0000256" key="3">
    <source>
        <dbReference type="PROSITE-ProRule" id="PRU00409"/>
    </source>
</evidence>
<dbReference type="PANTHER" id="PTHR10314">
    <property type="entry name" value="CYSTATHIONINE BETA-SYNTHASE"/>
    <property type="match status" value="1"/>
</dbReference>
<keyword evidence="3" id="KW-0067">ATP-binding</keyword>
<dbReference type="Pfam" id="PF18603">
    <property type="entry name" value="LAL_C2"/>
    <property type="match status" value="1"/>
</dbReference>
<keyword evidence="3" id="KW-0547">Nucleotide-binding</keyword>
<proteinExistence type="predicted"/>
<dbReference type="GO" id="GO:1901605">
    <property type="term" value="P:alpha-amino acid metabolic process"/>
    <property type="evidence" value="ECO:0007669"/>
    <property type="project" value="UniProtKB-ARBA"/>
</dbReference>
<dbReference type="Pfam" id="PF00291">
    <property type="entry name" value="PALP"/>
    <property type="match status" value="1"/>
</dbReference>
<evidence type="ECO:0000259" key="4">
    <source>
        <dbReference type="PROSITE" id="PS50975"/>
    </source>
</evidence>
<dbReference type="InterPro" id="IPR040570">
    <property type="entry name" value="LAL_C2"/>
</dbReference>